<gene>
    <name evidence="1" type="ORF">DPEC_G00038310</name>
</gene>
<sequence length="228" mass="24920">MIEEILSEQEKGCVVTLPGLESTVREQPCPICATSIFVPKATSLTGSSLENGLGTDPRSLCFTLFAYYTIERRGSPLKVGAENSTAEPSQQGDLPYCLAAPEHLERQRGERRGPSVSDRALGWNLRLICLLNSSIVRPLLSMHRRSCPASGSIAPDWVHSSPCPPALLALTVPERRIPLRFLGCRHGPTIRAISQFKVRRVRLSATAPDHFFRGHSGWGLQIAVRGVG</sequence>
<accession>A0ACC2HET9</accession>
<dbReference type="EMBL" id="CM055730">
    <property type="protein sequence ID" value="KAJ8014250.1"/>
    <property type="molecule type" value="Genomic_DNA"/>
</dbReference>
<protein>
    <submittedName>
        <fullName evidence="1">Uncharacterized protein</fullName>
    </submittedName>
</protein>
<comment type="caution">
    <text evidence="1">The sequence shown here is derived from an EMBL/GenBank/DDBJ whole genome shotgun (WGS) entry which is preliminary data.</text>
</comment>
<name>A0ACC2HET9_DALPE</name>
<dbReference type="Proteomes" id="UP001157502">
    <property type="component" value="Chromosome 3"/>
</dbReference>
<organism evidence="1 2">
    <name type="scientific">Dallia pectoralis</name>
    <name type="common">Alaska blackfish</name>
    <dbReference type="NCBI Taxonomy" id="75939"/>
    <lineage>
        <taxon>Eukaryota</taxon>
        <taxon>Metazoa</taxon>
        <taxon>Chordata</taxon>
        <taxon>Craniata</taxon>
        <taxon>Vertebrata</taxon>
        <taxon>Euteleostomi</taxon>
        <taxon>Actinopterygii</taxon>
        <taxon>Neopterygii</taxon>
        <taxon>Teleostei</taxon>
        <taxon>Protacanthopterygii</taxon>
        <taxon>Esociformes</taxon>
        <taxon>Umbridae</taxon>
        <taxon>Dallia</taxon>
    </lineage>
</organism>
<proteinExistence type="predicted"/>
<evidence type="ECO:0000313" key="2">
    <source>
        <dbReference type="Proteomes" id="UP001157502"/>
    </source>
</evidence>
<reference evidence="1" key="1">
    <citation type="submission" date="2021-05" db="EMBL/GenBank/DDBJ databases">
        <authorList>
            <person name="Pan Q."/>
            <person name="Jouanno E."/>
            <person name="Zahm M."/>
            <person name="Klopp C."/>
            <person name="Cabau C."/>
            <person name="Louis A."/>
            <person name="Berthelot C."/>
            <person name="Parey E."/>
            <person name="Roest Crollius H."/>
            <person name="Montfort J."/>
            <person name="Robinson-Rechavi M."/>
            <person name="Bouchez O."/>
            <person name="Lampietro C."/>
            <person name="Lopez Roques C."/>
            <person name="Donnadieu C."/>
            <person name="Postlethwait J."/>
            <person name="Bobe J."/>
            <person name="Dillon D."/>
            <person name="Chandos A."/>
            <person name="von Hippel F."/>
            <person name="Guiguen Y."/>
        </authorList>
    </citation>
    <scope>NUCLEOTIDE SEQUENCE</scope>
    <source>
        <strain evidence="1">YG-Jan2019</strain>
    </source>
</reference>
<keyword evidence="2" id="KW-1185">Reference proteome</keyword>
<evidence type="ECO:0000313" key="1">
    <source>
        <dbReference type="EMBL" id="KAJ8014250.1"/>
    </source>
</evidence>